<accession>A0A9X3P9Y6</accession>
<protein>
    <submittedName>
        <fullName evidence="1">Uncharacterized protein</fullName>
    </submittedName>
</protein>
<dbReference type="AlphaFoldDB" id="A0A9X3P9Y6"/>
<dbReference type="RefSeq" id="WP_270109608.1">
    <property type="nucleotide sequence ID" value="NZ_JAPZVP010000006.1"/>
</dbReference>
<gene>
    <name evidence="1" type="ORF">O1R50_08870</name>
</gene>
<evidence type="ECO:0000313" key="2">
    <source>
        <dbReference type="Proteomes" id="UP001146067"/>
    </source>
</evidence>
<dbReference type="EMBL" id="JAPZVP010000006">
    <property type="protein sequence ID" value="MDA1359732.1"/>
    <property type="molecule type" value="Genomic_DNA"/>
</dbReference>
<proteinExistence type="predicted"/>
<comment type="caution">
    <text evidence="1">The sequence shown here is derived from an EMBL/GenBank/DDBJ whole genome shotgun (WGS) entry which is preliminary data.</text>
</comment>
<evidence type="ECO:0000313" key="1">
    <source>
        <dbReference type="EMBL" id="MDA1359732.1"/>
    </source>
</evidence>
<name>A0A9X3P9Y6_9ACTN</name>
<dbReference type="Proteomes" id="UP001146067">
    <property type="component" value="Unassembled WGS sequence"/>
</dbReference>
<reference evidence="1" key="1">
    <citation type="submission" date="2022-12" db="EMBL/GenBank/DDBJ databases">
        <title>Gycomyces niveus sp.nov.,a novel actinomycete isolated from soil in Shouguan.</title>
        <authorList>
            <person name="Yang X."/>
        </authorList>
    </citation>
    <scope>NUCLEOTIDE SEQUENCE</scope>
    <source>
        <strain evidence="1">NEAU-A15</strain>
    </source>
</reference>
<keyword evidence="2" id="KW-1185">Reference proteome</keyword>
<organism evidence="1 2">
    <name type="scientific">Glycomyces luteolus</name>
    <dbReference type="NCBI Taxonomy" id="2670330"/>
    <lineage>
        <taxon>Bacteria</taxon>
        <taxon>Bacillati</taxon>
        <taxon>Actinomycetota</taxon>
        <taxon>Actinomycetes</taxon>
        <taxon>Glycomycetales</taxon>
        <taxon>Glycomycetaceae</taxon>
        <taxon>Glycomyces</taxon>
    </lineage>
</organism>
<sequence>MPNRNSSKPPLAVNRYGGLDVPLSVWTVNGATDLVAGLLVEIAPTGPVAAIDLPGWTAIPISGRCTRAYSRSRAASARELATLSDAARQRVAHHLVNRTTLAGKLRSERGLGMVCTSSWLLHCTGGLDAAISALRPDGVLAVLGRTDEDAVDIATLVDTDATGGQASALDFAAYLVATAPETLDAAVQAAEGEQVEVERHWAVGVWCKRAQRSGGARA</sequence>